<feature type="region of interest" description="Disordered" evidence="1">
    <location>
        <begin position="609"/>
        <end position="636"/>
    </location>
</feature>
<dbReference type="InterPro" id="IPR008979">
    <property type="entry name" value="Galactose-bd-like_sf"/>
</dbReference>
<dbReference type="SUPFAM" id="SSF49785">
    <property type="entry name" value="Galactose-binding domain-like"/>
    <property type="match status" value="1"/>
</dbReference>
<dbReference type="Proteomes" id="UP000266841">
    <property type="component" value="Unassembled WGS sequence"/>
</dbReference>
<dbReference type="EMBL" id="AGNL01001222">
    <property type="protein sequence ID" value="EJK77169.1"/>
    <property type="molecule type" value="Genomic_DNA"/>
</dbReference>
<keyword evidence="2" id="KW-0732">Signal</keyword>
<feature type="signal peptide" evidence="2">
    <location>
        <begin position="1"/>
        <end position="40"/>
    </location>
</feature>
<evidence type="ECO:0000256" key="1">
    <source>
        <dbReference type="SAM" id="MobiDB-lite"/>
    </source>
</evidence>
<feature type="non-terminal residue" evidence="3">
    <location>
        <position position="1018"/>
    </location>
</feature>
<reference evidence="3 4" key="1">
    <citation type="journal article" date="2012" name="Genome Biol.">
        <title>Genome and low-iron response of an oceanic diatom adapted to chronic iron limitation.</title>
        <authorList>
            <person name="Lommer M."/>
            <person name="Specht M."/>
            <person name="Roy A.S."/>
            <person name="Kraemer L."/>
            <person name="Andreson R."/>
            <person name="Gutowska M.A."/>
            <person name="Wolf J."/>
            <person name="Bergner S.V."/>
            <person name="Schilhabel M.B."/>
            <person name="Klostermeier U.C."/>
            <person name="Beiko R.G."/>
            <person name="Rosenstiel P."/>
            <person name="Hippler M."/>
            <person name="Laroche J."/>
        </authorList>
    </citation>
    <scope>NUCLEOTIDE SEQUENCE [LARGE SCALE GENOMIC DNA]</scope>
    <source>
        <strain evidence="3 4">CCMP1005</strain>
    </source>
</reference>
<feature type="compositionally biased region" description="Low complexity" evidence="1">
    <location>
        <begin position="610"/>
        <end position="626"/>
    </location>
</feature>
<gene>
    <name evidence="3" type="ORF">THAOC_01017</name>
</gene>
<evidence type="ECO:0000313" key="3">
    <source>
        <dbReference type="EMBL" id="EJK77169.1"/>
    </source>
</evidence>
<comment type="caution">
    <text evidence="3">The sequence shown here is derived from an EMBL/GenBank/DDBJ whole genome shotgun (WGS) entry which is preliminary data.</text>
</comment>
<dbReference type="Gene3D" id="2.60.120.260">
    <property type="entry name" value="Galactose-binding domain-like"/>
    <property type="match status" value="1"/>
</dbReference>
<keyword evidence="4" id="KW-1185">Reference proteome</keyword>
<dbReference type="AlphaFoldDB" id="K0TJ89"/>
<evidence type="ECO:0008006" key="5">
    <source>
        <dbReference type="Google" id="ProtNLM"/>
    </source>
</evidence>
<accession>K0TJ89</accession>
<name>K0TJ89_THAOC</name>
<feature type="chain" id="PRO_5003838521" description="Ig-like domain-containing protein" evidence="2">
    <location>
        <begin position="41"/>
        <end position="1018"/>
    </location>
</feature>
<sequence>MFLMGGKAWSTLEVRLTSSGAMKLTTAMILLCALSAPTLSSPSPEGNAKTAQSSRGNHLPRPRVPNNSACDCRTSGNKLFMAFPNAGNTTAKMGGRVFEGCREAVLGSDEVTLDLNGGLEDKEERRGAYSSGLGNVEEKIAVATSAAAGGIRIEGPNLDRRAAKAEAFQGEDVLGSDGLTTELDGGLEDKEGQLGGCSFCLGYVKEKSTTPSSSVPPFSKKVYGFDHCVDEAELAKGEVGFNWSVSRQLWVHSSWLNILDSDWNISGAQQITNSGFNSSSLDGAGRYHCVEAKLRKKSNVGAKSWLRVLLSLTLVSSTLAKSGRRGLRKPGVEGDHTRMLSNSVSIPSNIPTLSLSLLISFLPPVIFCPPALSSCCPAYLAGCQVVNLPDGAAALPLSQQSYDDGELILNYYTGATNPSLVSFEGNEMNGEPMPGGRFLAWGFTGQAWKDAGLEGLNDRDWEMRFDFSFSSASNTGWDSYFYIMFNTAIAQVGQRCSVCMMLAHGANTQGNLNFVLPTSCSGQNSCGDTSVIQHYDTPFSWYISRDSSTGYITIKLYRRDLQEYVVEVESRQNWQFDDAMDNNMVPVGIYLNSMVADWQGVYLWAGGSAPSTSPTQSPTSSPTEGPSSPPVVNLPDGAAALPLSQQSYDDGELILNYYTGATNPSLVSFEGNEMNGEPMPGGRFLAWGFTGQAWKDAGLEGLNDRDWEMRFDFSFSSASNTGWDSYFYIMFNTAIAQVGQRCSVCMMLAHGANTQGNLNFVLPTSCSGQNSCGDTSVIQHYDTPFSWYISRDSSTGYITIKLYRRDLQEYVVEVESRQNWQFDDAMDNNMVPVGIYLNSMVADWQGVYLWAGGSAAAQSSHSPSSSPTYTPRLAKYVKIQLESSGSLSVNEVQVVNESSTNIDVLFAVAVTMSSTDGGNVPANAVDGDTNTAARTLDESMPWLQIELAQETDISKVIIDSDGELSSARISLLDEEGNIVFAAEGSVLAAATNGSGALEINGPDFLNAVTTSPSSSPTM</sequence>
<evidence type="ECO:0000313" key="4">
    <source>
        <dbReference type="Proteomes" id="UP000266841"/>
    </source>
</evidence>
<feature type="region of interest" description="Disordered" evidence="1">
    <location>
        <begin position="39"/>
        <end position="68"/>
    </location>
</feature>
<organism evidence="3 4">
    <name type="scientific">Thalassiosira oceanica</name>
    <name type="common">Marine diatom</name>
    <dbReference type="NCBI Taxonomy" id="159749"/>
    <lineage>
        <taxon>Eukaryota</taxon>
        <taxon>Sar</taxon>
        <taxon>Stramenopiles</taxon>
        <taxon>Ochrophyta</taxon>
        <taxon>Bacillariophyta</taxon>
        <taxon>Coscinodiscophyceae</taxon>
        <taxon>Thalassiosirophycidae</taxon>
        <taxon>Thalassiosirales</taxon>
        <taxon>Thalassiosiraceae</taxon>
        <taxon>Thalassiosira</taxon>
    </lineage>
</organism>
<proteinExistence type="predicted"/>
<evidence type="ECO:0000256" key="2">
    <source>
        <dbReference type="SAM" id="SignalP"/>
    </source>
</evidence>
<protein>
    <recommendedName>
        <fullName evidence="5">Ig-like domain-containing protein</fullName>
    </recommendedName>
</protein>